<dbReference type="AlphaFoldDB" id="A0A1G2HJG6"/>
<accession>A0A1G2HJG6</accession>
<sequence length="90" mass="10426">MLDQKLKHRAVHRAKIIRGQLDGLVGAIEEEVYCPELLEQSLSIQRSLKSLDGFLLENHLRTHIKHQMETKGEQEKAVKELIKVYTLSHK</sequence>
<gene>
    <name evidence="1" type="ORF">A2639_01240</name>
</gene>
<dbReference type="PANTHER" id="PTHR33677">
    <property type="entry name" value="TRANSCRIPTIONAL REPRESSOR FRMR-RELATED"/>
    <property type="match status" value="1"/>
</dbReference>
<dbReference type="Pfam" id="PF02583">
    <property type="entry name" value="Trns_repr_metal"/>
    <property type="match status" value="1"/>
</dbReference>
<protein>
    <submittedName>
        <fullName evidence="1">Uncharacterized protein</fullName>
    </submittedName>
</protein>
<dbReference type="Proteomes" id="UP000178991">
    <property type="component" value="Unassembled WGS sequence"/>
</dbReference>
<name>A0A1G2HJG6_9BACT</name>
<organism evidence="1 2">
    <name type="scientific">Candidatus Staskawiczbacteria bacterium RIFCSPHIGHO2_01_FULL_34_27</name>
    <dbReference type="NCBI Taxonomy" id="1802199"/>
    <lineage>
        <taxon>Bacteria</taxon>
        <taxon>Candidatus Staskawicziibacteriota</taxon>
    </lineage>
</organism>
<proteinExistence type="predicted"/>
<dbReference type="InterPro" id="IPR038390">
    <property type="entry name" value="Metal_Tscrpt_repr_sf"/>
</dbReference>
<dbReference type="EMBL" id="MHOL01000022">
    <property type="protein sequence ID" value="OGZ62440.1"/>
    <property type="molecule type" value="Genomic_DNA"/>
</dbReference>
<dbReference type="GO" id="GO:0045892">
    <property type="term" value="P:negative regulation of DNA-templated transcription"/>
    <property type="evidence" value="ECO:0007669"/>
    <property type="project" value="UniProtKB-ARBA"/>
</dbReference>
<dbReference type="GO" id="GO:0046872">
    <property type="term" value="F:metal ion binding"/>
    <property type="evidence" value="ECO:0007669"/>
    <property type="project" value="InterPro"/>
</dbReference>
<evidence type="ECO:0000313" key="1">
    <source>
        <dbReference type="EMBL" id="OGZ62440.1"/>
    </source>
</evidence>
<reference evidence="1 2" key="1">
    <citation type="journal article" date="2016" name="Nat. Commun.">
        <title>Thousands of microbial genomes shed light on interconnected biogeochemical processes in an aquifer system.</title>
        <authorList>
            <person name="Anantharaman K."/>
            <person name="Brown C.T."/>
            <person name="Hug L.A."/>
            <person name="Sharon I."/>
            <person name="Castelle C.J."/>
            <person name="Probst A.J."/>
            <person name="Thomas B.C."/>
            <person name="Singh A."/>
            <person name="Wilkins M.J."/>
            <person name="Karaoz U."/>
            <person name="Brodie E.L."/>
            <person name="Williams K.H."/>
            <person name="Hubbard S.S."/>
            <person name="Banfield J.F."/>
        </authorList>
    </citation>
    <scope>NUCLEOTIDE SEQUENCE [LARGE SCALE GENOMIC DNA]</scope>
</reference>
<dbReference type="InterPro" id="IPR003735">
    <property type="entry name" value="Metal_Tscrpt_repr"/>
</dbReference>
<dbReference type="GO" id="GO:0003677">
    <property type="term" value="F:DNA binding"/>
    <property type="evidence" value="ECO:0007669"/>
    <property type="project" value="InterPro"/>
</dbReference>
<dbReference type="Gene3D" id="1.20.58.1000">
    <property type="entry name" value="Metal-sensitive repressor, helix protomer"/>
    <property type="match status" value="1"/>
</dbReference>
<comment type="caution">
    <text evidence="1">The sequence shown here is derived from an EMBL/GenBank/DDBJ whole genome shotgun (WGS) entry which is preliminary data.</text>
</comment>
<evidence type="ECO:0000313" key="2">
    <source>
        <dbReference type="Proteomes" id="UP000178991"/>
    </source>
</evidence>